<protein>
    <submittedName>
        <fullName evidence="1">Uncharacterized protein</fullName>
    </submittedName>
</protein>
<name>A0A7W7L4P6_9MICC</name>
<sequence>MTTSFLPTAPLTRSQERALGLRPSALAPGGRVYGPVMAAALAASTLPDPNGGSRARRDRVQRVLAAASGLYGAAEAGAAVRCARLAAGRPTRGRARLAAAGLGAAGGAALAGLSLAAAPVNRRVDAWLVRGLEAVGVTRPRWTLAGLTAAAVLAGNAADRAARREAVETALGLAEPAAEGADGGLALVDVPVGARAVLETLLDAAPAGRAALPGGDALRAQLPHVRAADLGEGVTFTDWLPLVVADDATVERAVPHDFTWPVRARFEHGGAEFELTLRVVDGELGALAVEPVDETRDESWEARATLERWPRVDEVRLVVDGAARTSA</sequence>
<gene>
    <name evidence="1" type="ORF">BJ976_001860</name>
</gene>
<evidence type="ECO:0000313" key="2">
    <source>
        <dbReference type="Proteomes" id="UP000560081"/>
    </source>
</evidence>
<keyword evidence="2" id="KW-1185">Reference proteome</keyword>
<reference evidence="1 2" key="1">
    <citation type="submission" date="2020-08" db="EMBL/GenBank/DDBJ databases">
        <title>Sequencing the genomes of 1000 actinobacteria strains.</title>
        <authorList>
            <person name="Klenk H.-P."/>
        </authorList>
    </citation>
    <scope>NUCLEOTIDE SEQUENCE [LARGE SCALE GENOMIC DNA]</scope>
    <source>
        <strain evidence="1 2">DSM 19079</strain>
    </source>
</reference>
<comment type="caution">
    <text evidence="1">The sequence shown here is derived from an EMBL/GenBank/DDBJ whole genome shotgun (WGS) entry which is preliminary data.</text>
</comment>
<dbReference type="EMBL" id="JACHMC010000001">
    <property type="protein sequence ID" value="MBB4883509.1"/>
    <property type="molecule type" value="Genomic_DNA"/>
</dbReference>
<dbReference type="AlphaFoldDB" id="A0A7W7L4P6"/>
<organism evidence="1 2">
    <name type="scientific">Micrococcus flavus</name>
    <dbReference type="NCBI Taxonomy" id="384602"/>
    <lineage>
        <taxon>Bacteria</taxon>
        <taxon>Bacillati</taxon>
        <taxon>Actinomycetota</taxon>
        <taxon>Actinomycetes</taxon>
        <taxon>Micrococcales</taxon>
        <taxon>Micrococcaceae</taxon>
        <taxon>Micrococcus</taxon>
    </lineage>
</organism>
<dbReference type="Proteomes" id="UP000560081">
    <property type="component" value="Unassembled WGS sequence"/>
</dbReference>
<evidence type="ECO:0000313" key="1">
    <source>
        <dbReference type="EMBL" id="MBB4883509.1"/>
    </source>
</evidence>
<accession>A0A7W7L4P6</accession>
<dbReference type="RefSeq" id="WP_184231849.1">
    <property type="nucleotide sequence ID" value="NZ_BMLA01000011.1"/>
</dbReference>
<proteinExistence type="predicted"/>